<feature type="domain" description="PdxS/SNZ N-terminal" evidence="9">
    <location>
        <begin position="2"/>
        <end position="132"/>
    </location>
</feature>
<name>A0A9W8CUS3_9FUNG</name>
<dbReference type="SUPFAM" id="SSF51366">
    <property type="entry name" value="Ribulose-phoshate binding barrel"/>
    <property type="match status" value="1"/>
</dbReference>
<evidence type="ECO:0000256" key="1">
    <source>
        <dbReference type="ARBA" id="ARBA00004737"/>
    </source>
</evidence>
<keyword evidence="5" id="KW-0456">Lyase</keyword>
<evidence type="ECO:0000256" key="4">
    <source>
        <dbReference type="ARBA" id="ARBA00022898"/>
    </source>
</evidence>
<evidence type="ECO:0000259" key="9">
    <source>
        <dbReference type="Pfam" id="PF01680"/>
    </source>
</evidence>
<gene>
    <name evidence="10" type="ORF">LPJ61_004350</name>
</gene>
<comment type="caution">
    <text evidence="10">The sequence shown here is derived from an EMBL/GenBank/DDBJ whole genome shotgun (WGS) entry which is preliminary data.</text>
</comment>
<protein>
    <recommendedName>
        <fullName evidence="3">pyridoxal 5'-phosphate synthase (glutamine hydrolyzing)</fullName>
        <ecNumber evidence="3">4.3.3.6</ecNumber>
    </recommendedName>
</protein>
<reference evidence="10" key="1">
    <citation type="submission" date="2022-07" db="EMBL/GenBank/DDBJ databases">
        <title>Phylogenomic reconstructions and comparative analyses of Kickxellomycotina fungi.</title>
        <authorList>
            <person name="Reynolds N.K."/>
            <person name="Stajich J.E."/>
            <person name="Barry K."/>
            <person name="Grigoriev I.V."/>
            <person name="Crous P."/>
            <person name="Smith M.E."/>
        </authorList>
    </citation>
    <scope>NUCLEOTIDE SEQUENCE</scope>
    <source>
        <strain evidence="10">BCRC 34381</strain>
    </source>
</reference>
<comment type="catalytic activity">
    <reaction evidence="7">
        <text>aldehydo-D-ribose 5-phosphate + D-glyceraldehyde 3-phosphate + L-glutamine = pyridoxal 5'-phosphate + L-glutamate + phosphate + 3 H2O + H(+)</text>
        <dbReference type="Rhea" id="RHEA:31507"/>
        <dbReference type="ChEBI" id="CHEBI:15377"/>
        <dbReference type="ChEBI" id="CHEBI:15378"/>
        <dbReference type="ChEBI" id="CHEBI:29985"/>
        <dbReference type="ChEBI" id="CHEBI:43474"/>
        <dbReference type="ChEBI" id="CHEBI:58273"/>
        <dbReference type="ChEBI" id="CHEBI:58359"/>
        <dbReference type="ChEBI" id="CHEBI:59776"/>
        <dbReference type="ChEBI" id="CHEBI:597326"/>
        <dbReference type="EC" id="4.3.3.6"/>
    </reaction>
</comment>
<dbReference type="PANTHER" id="PTHR31829:SF0">
    <property type="entry name" value="PYRIDOXAL 5'-PHOSPHATE SYNTHASE SUBUNIT SNZ1-RELATED"/>
    <property type="match status" value="1"/>
</dbReference>
<evidence type="ECO:0000256" key="2">
    <source>
        <dbReference type="ARBA" id="ARBA00007281"/>
    </source>
</evidence>
<evidence type="ECO:0000256" key="6">
    <source>
        <dbReference type="ARBA" id="ARBA00023270"/>
    </source>
</evidence>
<dbReference type="EMBL" id="JANBOI010000958">
    <property type="protein sequence ID" value="KAJ1727869.1"/>
    <property type="molecule type" value="Genomic_DNA"/>
</dbReference>
<evidence type="ECO:0000256" key="8">
    <source>
        <dbReference type="PROSITE-ProRule" id="PRU00481"/>
    </source>
</evidence>
<dbReference type="InterPro" id="IPR033755">
    <property type="entry name" value="PdxS/SNZ_N"/>
</dbReference>
<dbReference type="Proteomes" id="UP001143981">
    <property type="component" value="Unassembled WGS sequence"/>
</dbReference>
<dbReference type="GO" id="GO:0036381">
    <property type="term" value="F:pyridoxal 5'-phosphate synthase (glutamine hydrolysing) activity"/>
    <property type="evidence" value="ECO:0007669"/>
    <property type="project" value="UniProtKB-EC"/>
</dbReference>
<comment type="pathway">
    <text evidence="1">Cofactor biosynthesis; pyridoxal 5'-phosphate biosynthesis.</text>
</comment>
<dbReference type="PANTHER" id="PTHR31829">
    <property type="entry name" value="PYRIDOXAL 5'-PHOSPHATE SYNTHASE SUBUNIT SNZ1-RELATED"/>
    <property type="match status" value="1"/>
</dbReference>
<evidence type="ECO:0000256" key="5">
    <source>
        <dbReference type="ARBA" id="ARBA00023239"/>
    </source>
</evidence>
<dbReference type="Gene3D" id="3.20.20.70">
    <property type="entry name" value="Aldolase class I"/>
    <property type="match status" value="1"/>
</dbReference>
<evidence type="ECO:0000256" key="3">
    <source>
        <dbReference type="ARBA" id="ARBA00012084"/>
    </source>
</evidence>
<keyword evidence="11" id="KW-1185">Reference proteome</keyword>
<comment type="similarity">
    <text evidence="2 8">Belongs to the PdxS/SNZ family.</text>
</comment>
<dbReference type="AlphaFoldDB" id="A0A9W8CUS3"/>
<dbReference type="InterPro" id="IPR013785">
    <property type="entry name" value="Aldolase_TIM"/>
</dbReference>
<dbReference type="Pfam" id="PF01680">
    <property type="entry name" value="SOR_SNZ"/>
    <property type="match status" value="1"/>
</dbReference>
<proteinExistence type="inferred from homology"/>
<evidence type="ECO:0000313" key="10">
    <source>
        <dbReference type="EMBL" id="KAJ1727869.1"/>
    </source>
</evidence>
<dbReference type="PROSITE" id="PS51129">
    <property type="entry name" value="PDXS_SNZ_2"/>
    <property type="match status" value="1"/>
</dbReference>
<accession>A0A9W8CUS3</accession>
<evidence type="ECO:0000313" key="11">
    <source>
        <dbReference type="Proteomes" id="UP001143981"/>
    </source>
</evidence>
<dbReference type="EC" id="4.3.3.6" evidence="3"/>
<organism evidence="10 11">
    <name type="scientific">Coemansia biformis</name>
    <dbReference type="NCBI Taxonomy" id="1286918"/>
    <lineage>
        <taxon>Eukaryota</taxon>
        <taxon>Fungi</taxon>
        <taxon>Fungi incertae sedis</taxon>
        <taxon>Zoopagomycota</taxon>
        <taxon>Kickxellomycotina</taxon>
        <taxon>Kickxellomycetes</taxon>
        <taxon>Kickxellales</taxon>
        <taxon>Kickxellaceae</taxon>
        <taxon>Coemansia</taxon>
    </lineage>
</organism>
<keyword evidence="6" id="KW-0704">Schiff base</keyword>
<sequence>MVGRVRVGHTMEAKVMESCGVTLIDENEVLAATSTVFIKKHSLDTPCICGVTNLEEALKRLAEGAAMLRSHCVNEDMANINNVVKHYQTIQSDIAELSAKSEEERKTYASEKGVLPHLVSQVARLGRLPVPFIADGGIIMPIDVAMAMDLGYDGVIVSQQLFQAANPEKRMRSLVLAAIHYKDPMRVAAIAEDSGEIGMPS</sequence>
<dbReference type="OrthoDB" id="1660966at2759"/>
<evidence type="ECO:0000256" key="7">
    <source>
        <dbReference type="ARBA" id="ARBA00047992"/>
    </source>
</evidence>
<keyword evidence="4" id="KW-0663">Pyridoxal phosphate</keyword>
<dbReference type="InterPro" id="IPR011060">
    <property type="entry name" value="RibuloseP-bd_barrel"/>
</dbReference>
<dbReference type="GO" id="GO:0006520">
    <property type="term" value="P:amino acid metabolic process"/>
    <property type="evidence" value="ECO:0007669"/>
    <property type="project" value="TreeGrafter"/>
</dbReference>
<dbReference type="GO" id="GO:0042823">
    <property type="term" value="P:pyridoxal phosphate biosynthetic process"/>
    <property type="evidence" value="ECO:0007669"/>
    <property type="project" value="InterPro"/>
</dbReference>
<dbReference type="GO" id="GO:0008615">
    <property type="term" value="P:pyridoxine biosynthetic process"/>
    <property type="evidence" value="ECO:0007669"/>
    <property type="project" value="TreeGrafter"/>
</dbReference>
<dbReference type="InterPro" id="IPR001852">
    <property type="entry name" value="PdxS/SNZ"/>
</dbReference>